<dbReference type="PANTHER" id="PTHR37938">
    <property type="entry name" value="BLL0215 PROTEIN"/>
    <property type="match status" value="1"/>
</dbReference>
<keyword evidence="2" id="KW-0472">Membrane</keyword>
<accession>A0ABY4R1L9</accession>
<dbReference type="Proteomes" id="UP001056336">
    <property type="component" value="Chromosome"/>
</dbReference>
<organism evidence="4 5">
    <name type="scientific">Jatrophihabitans telluris</name>
    <dbReference type="NCBI Taxonomy" id="2038343"/>
    <lineage>
        <taxon>Bacteria</taxon>
        <taxon>Bacillati</taxon>
        <taxon>Actinomycetota</taxon>
        <taxon>Actinomycetes</taxon>
        <taxon>Jatrophihabitantales</taxon>
        <taxon>Jatrophihabitantaceae</taxon>
        <taxon>Jatrophihabitans</taxon>
    </lineage>
</organism>
<name>A0ABY4R1L9_9ACTN</name>
<sequence length="236" mass="25359">MNDLDRYLLPTETTEVVVRRHWASLTKQGLIAAALIALSMTIVVYAAKTQALAVLGTLLFLGTIGWFGWIVGDWYSERFVITDKRVLLISGLLTKRVAIMPLSKVTDLTYERSIPGRLLGYGVFVVESAGQHQALSRIDFLPHPDELYQQVSSLLFGPRQRIGRGPAPSDGSSRSGGEGYGGGYFAGGYGGDYESSGFGRASGYAPGAADEPTAYYGGMVGGQVQDQSTTPLPKIN</sequence>
<evidence type="ECO:0000256" key="2">
    <source>
        <dbReference type="SAM" id="Phobius"/>
    </source>
</evidence>
<feature type="transmembrane region" description="Helical" evidence="2">
    <location>
        <begin position="53"/>
        <end position="75"/>
    </location>
</feature>
<keyword evidence="5" id="KW-1185">Reference proteome</keyword>
<reference evidence="4" key="2">
    <citation type="submission" date="2022-05" db="EMBL/GenBank/DDBJ databases">
        <authorList>
            <person name="Kim J.-S."/>
            <person name="Lee K."/>
            <person name="Suh M."/>
            <person name="Eom M."/>
            <person name="Kim J.-S."/>
            <person name="Kim D.-S."/>
            <person name="Ko S.-H."/>
            <person name="Shin Y."/>
            <person name="Lee J.-S."/>
        </authorList>
    </citation>
    <scope>NUCLEOTIDE SEQUENCE</scope>
    <source>
        <strain evidence="4">N237</strain>
    </source>
</reference>
<dbReference type="EMBL" id="CP097332">
    <property type="protein sequence ID" value="UQX89705.1"/>
    <property type="molecule type" value="Genomic_DNA"/>
</dbReference>
<keyword evidence="2" id="KW-1133">Transmembrane helix</keyword>
<feature type="region of interest" description="Disordered" evidence="1">
    <location>
        <begin position="215"/>
        <end position="236"/>
    </location>
</feature>
<evidence type="ECO:0000313" key="5">
    <source>
        <dbReference type="Proteomes" id="UP001056336"/>
    </source>
</evidence>
<dbReference type="InterPro" id="IPR005182">
    <property type="entry name" value="YdbS-like_PH"/>
</dbReference>
<reference evidence="4" key="1">
    <citation type="journal article" date="2018" name="Int. J. Syst. Evol. Microbiol.">
        <title>Jatrophihabitans telluris sp. nov., isolated from sediment soil of lava forest wetlands and the emended description of the genus Jatrophihabitans.</title>
        <authorList>
            <person name="Lee K.C."/>
            <person name="Suh M.K."/>
            <person name="Eom M.K."/>
            <person name="Kim K.K."/>
            <person name="Kim J.S."/>
            <person name="Kim D.S."/>
            <person name="Ko S.H."/>
            <person name="Shin Y.K."/>
            <person name="Lee J.S."/>
        </authorList>
    </citation>
    <scope>NUCLEOTIDE SEQUENCE</scope>
    <source>
        <strain evidence="4">N237</strain>
    </source>
</reference>
<dbReference type="PANTHER" id="PTHR37938:SF1">
    <property type="entry name" value="BLL0215 PROTEIN"/>
    <property type="match status" value="1"/>
</dbReference>
<dbReference type="RefSeq" id="WP_249773601.1">
    <property type="nucleotide sequence ID" value="NZ_CP097332.1"/>
</dbReference>
<evidence type="ECO:0000256" key="1">
    <source>
        <dbReference type="SAM" id="MobiDB-lite"/>
    </source>
</evidence>
<feature type="compositionally biased region" description="Polar residues" evidence="1">
    <location>
        <begin position="224"/>
        <end position="236"/>
    </location>
</feature>
<evidence type="ECO:0000259" key="3">
    <source>
        <dbReference type="Pfam" id="PF03703"/>
    </source>
</evidence>
<gene>
    <name evidence="4" type="ORF">M6D93_06805</name>
</gene>
<proteinExistence type="predicted"/>
<feature type="transmembrane region" description="Helical" evidence="2">
    <location>
        <begin position="29"/>
        <end position="47"/>
    </location>
</feature>
<dbReference type="Pfam" id="PF03703">
    <property type="entry name" value="bPH_2"/>
    <property type="match status" value="1"/>
</dbReference>
<keyword evidence="2" id="KW-0812">Transmembrane</keyword>
<protein>
    <submittedName>
        <fullName evidence="4">PH domain-containing protein</fullName>
    </submittedName>
</protein>
<evidence type="ECO:0000313" key="4">
    <source>
        <dbReference type="EMBL" id="UQX89705.1"/>
    </source>
</evidence>
<feature type="domain" description="YdbS-like PH" evidence="3">
    <location>
        <begin position="74"/>
        <end position="150"/>
    </location>
</feature>